<name>A0ABP5FCX6_9ACTN</name>
<dbReference type="Proteomes" id="UP001500751">
    <property type="component" value="Unassembled WGS sequence"/>
</dbReference>
<dbReference type="InterPro" id="IPR002645">
    <property type="entry name" value="STAS_dom"/>
</dbReference>
<evidence type="ECO:0000313" key="4">
    <source>
        <dbReference type="EMBL" id="GAA2021466.1"/>
    </source>
</evidence>
<dbReference type="SUPFAM" id="SSF52091">
    <property type="entry name" value="SpoIIaa-like"/>
    <property type="match status" value="1"/>
</dbReference>
<keyword evidence="5" id="KW-1185">Reference proteome</keyword>
<dbReference type="PROSITE" id="PS50801">
    <property type="entry name" value="STAS"/>
    <property type="match status" value="1"/>
</dbReference>
<dbReference type="PANTHER" id="PTHR33495:SF2">
    <property type="entry name" value="ANTI-SIGMA FACTOR ANTAGONIST TM_1081-RELATED"/>
    <property type="match status" value="1"/>
</dbReference>
<comment type="caution">
    <text evidence="4">The sequence shown here is derived from an EMBL/GenBank/DDBJ whole genome shotgun (WGS) entry which is preliminary data.</text>
</comment>
<dbReference type="RefSeq" id="WP_344665055.1">
    <property type="nucleotide sequence ID" value="NZ_BAAAQN010000007.1"/>
</dbReference>
<dbReference type="Gene3D" id="3.30.750.24">
    <property type="entry name" value="STAS domain"/>
    <property type="match status" value="1"/>
</dbReference>
<dbReference type="EMBL" id="BAAAQN010000007">
    <property type="protein sequence ID" value="GAA2021466.1"/>
    <property type="molecule type" value="Genomic_DNA"/>
</dbReference>
<sequence length="112" mass="12102">MKLTCTARQSGQQLIVTVAGDVDLAIYPRLRTEAQTWADNGTDVVMDCSGVTFMDSMGIRVLIQLRRAITDAGHTLALVGPSQPVVRVLELAGIQDLFEQAARPQADDETTS</sequence>
<evidence type="ECO:0000259" key="3">
    <source>
        <dbReference type="PROSITE" id="PS50801"/>
    </source>
</evidence>
<evidence type="ECO:0000256" key="1">
    <source>
        <dbReference type="ARBA" id="ARBA00009013"/>
    </source>
</evidence>
<comment type="similarity">
    <text evidence="1 2">Belongs to the anti-sigma-factor antagonist family.</text>
</comment>
<dbReference type="InterPro" id="IPR036513">
    <property type="entry name" value="STAS_dom_sf"/>
</dbReference>
<dbReference type="InterPro" id="IPR003658">
    <property type="entry name" value="Anti-sigma_ant"/>
</dbReference>
<organism evidence="4 5">
    <name type="scientific">Catenulispora yoronensis</name>
    <dbReference type="NCBI Taxonomy" id="450799"/>
    <lineage>
        <taxon>Bacteria</taxon>
        <taxon>Bacillati</taxon>
        <taxon>Actinomycetota</taxon>
        <taxon>Actinomycetes</taxon>
        <taxon>Catenulisporales</taxon>
        <taxon>Catenulisporaceae</taxon>
        <taxon>Catenulispora</taxon>
    </lineage>
</organism>
<feature type="domain" description="STAS" evidence="3">
    <location>
        <begin position="14"/>
        <end position="112"/>
    </location>
</feature>
<dbReference type="PANTHER" id="PTHR33495">
    <property type="entry name" value="ANTI-SIGMA FACTOR ANTAGONIST TM_1081-RELATED-RELATED"/>
    <property type="match status" value="1"/>
</dbReference>
<dbReference type="NCBIfam" id="TIGR00377">
    <property type="entry name" value="ant_ant_sig"/>
    <property type="match status" value="1"/>
</dbReference>
<evidence type="ECO:0000256" key="2">
    <source>
        <dbReference type="RuleBase" id="RU003749"/>
    </source>
</evidence>
<dbReference type="CDD" id="cd07043">
    <property type="entry name" value="STAS_anti-anti-sigma_factors"/>
    <property type="match status" value="1"/>
</dbReference>
<dbReference type="Pfam" id="PF01740">
    <property type="entry name" value="STAS"/>
    <property type="match status" value="1"/>
</dbReference>
<reference evidence="5" key="1">
    <citation type="journal article" date="2019" name="Int. J. Syst. Evol. Microbiol.">
        <title>The Global Catalogue of Microorganisms (GCM) 10K type strain sequencing project: providing services to taxonomists for standard genome sequencing and annotation.</title>
        <authorList>
            <consortium name="The Broad Institute Genomics Platform"/>
            <consortium name="The Broad Institute Genome Sequencing Center for Infectious Disease"/>
            <person name="Wu L."/>
            <person name="Ma J."/>
        </authorList>
    </citation>
    <scope>NUCLEOTIDE SEQUENCE [LARGE SCALE GENOMIC DNA]</scope>
    <source>
        <strain evidence="5">JCM 16014</strain>
    </source>
</reference>
<gene>
    <name evidence="4" type="ORF">GCM10009839_18160</name>
</gene>
<evidence type="ECO:0000313" key="5">
    <source>
        <dbReference type="Proteomes" id="UP001500751"/>
    </source>
</evidence>
<proteinExistence type="inferred from homology"/>
<accession>A0ABP5FCX6</accession>
<protein>
    <recommendedName>
        <fullName evidence="2">Anti-sigma factor antagonist</fullName>
    </recommendedName>
</protein>